<organism evidence="2">
    <name type="scientific">uncultured Aureispira sp</name>
    <dbReference type="NCBI Taxonomy" id="1331704"/>
    <lineage>
        <taxon>Bacteria</taxon>
        <taxon>Pseudomonadati</taxon>
        <taxon>Bacteroidota</taxon>
        <taxon>Saprospiria</taxon>
        <taxon>Saprospirales</taxon>
        <taxon>Saprospiraceae</taxon>
        <taxon>Aureispira</taxon>
        <taxon>environmental samples</taxon>
    </lineage>
</organism>
<keyword evidence="2" id="KW-0238">DNA-binding</keyword>
<proteinExistence type="predicted"/>
<dbReference type="PROSITE" id="PS51301">
    <property type="entry name" value="KILA_N"/>
    <property type="match status" value="1"/>
</dbReference>
<dbReference type="AlphaFoldDB" id="A0A6S6TAZ5"/>
<evidence type="ECO:0000313" key="2">
    <source>
        <dbReference type="EMBL" id="CAA6812096.1"/>
    </source>
</evidence>
<dbReference type="GO" id="GO:0003677">
    <property type="term" value="F:DNA binding"/>
    <property type="evidence" value="ECO:0007669"/>
    <property type="project" value="UniProtKB-KW"/>
</dbReference>
<protein>
    <submittedName>
        <fullName evidence="2">DNA-binding protein</fullName>
    </submittedName>
</protein>
<sequence length="277" mass="31646">MNTMKKLIIQNKEIGYHSSKAGDFICLTDMVRGLEGDPRDYIRNWLRTGATLEFLGVWEKVHNPSFNVVEFHHIKTEFIKNTFLMSTKKWITRTNARGLQAKAGRYGGTYAHSDIAIQFATWLSPEFYVYMIKEFQRLKAEEAEGAQETLEWNVKRILSKVNYAILTDSIRENLIPLKLEGSDKGGFVYASEADLINVALFGMTAKEWRVANTEKKGNMRDFATAEQLLVLANLENINAEFIKDGFAQDERLIRLNDAAIHQMNILSQSTALTKLLK</sequence>
<evidence type="ECO:0000259" key="1">
    <source>
        <dbReference type="PROSITE" id="PS51301"/>
    </source>
</evidence>
<dbReference type="EMBL" id="CACVAQ010000182">
    <property type="protein sequence ID" value="CAA6812096.1"/>
    <property type="molecule type" value="Genomic_DNA"/>
</dbReference>
<dbReference type="InterPro" id="IPR018004">
    <property type="entry name" value="KilA/APSES_HTH"/>
</dbReference>
<dbReference type="SMART" id="SM01252">
    <property type="entry name" value="KilA-N"/>
    <property type="match status" value="1"/>
</dbReference>
<dbReference type="Pfam" id="PF04383">
    <property type="entry name" value="KilA-N"/>
    <property type="match status" value="1"/>
</dbReference>
<name>A0A6S6TAZ5_9BACT</name>
<gene>
    <name evidence="2" type="ORF">HELGO_WM38483</name>
</gene>
<feature type="domain" description="KilA-N" evidence="1">
    <location>
        <begin position="3"/>
        <end position="138"/>
    </location>
</feature>
<accession>A0A6S6TAZ5</accession>
<dbReference type="InterPro" id="IPR017880">
    <property type="entry name" value="KilA_N"/>
</dbReference>
<reference evidence="2" key="1">
    <citation type="submission" date="2020-01" db="EMBL/GenBank/DDBJ databases">
        <authorList>
            <person name="Meier V. D."/>
            <person name="Meier V D."/>
        </authorList>
    </citation>
    <scope>NUCLEOTIDE SEQUENCE</scope>
    <source>
        <strain evidence="2">HLG_WM_MAG_10</strain>
    </source>
</reference>